<accession>A0A9D5AI50</accession>
<evidence type="ECO:0000256" key="2">
    <source>
        <dbReference type="ARBA" id="ARBA00023015"/>
    </source>
</evidence>
<feature type="coiled-coil region" evidence="5">
    <location>
        <begin position="165"/>
        <end position="220"/>
    </location>
</feature>
<dbReference type="Pfam" id="PF00010">
    <property type="entry name" value="HLH"/>
    <property type="match status" value="1"/>
</dbReference>
<dbReference type="SMART" id="SM00353">
    <property type="entry name" value="HLH"/>
    <property type="match status" value="1"/>
</dbReference>
<comment type="caution">
    <text evidence="7">The sequence shown here is derived from an EMBL/GenBank/DDBJ whole genome shotgun (WGS) entry which is preliminary data.</text>
</comment>
<evidence type="ECO:0000313" key="7">
    <source>
        <dbReference type="EMBL" id="KAI5412747.1"/>
    </source>
</evidence>
<dbReference type="PANTHER" id="PTHR46133">
    <property type="entry name" value="BHLH TRANSCRIPTION FACTOR"/>
    <property type="match status" value="1"/>
</dbReference>
<dbReference type="GO" id="GO:0003700">
    <property type="term" value="F:DNA-binding transcription factor activity"/>
    <property type="evidence" value="ECO:0007669"/>
    <property type="project" value="InterPro"/>
</dbReference>
<keyword evidence="3" id="KW-0804">Transcription</keyword>
<dbReference type="GO" id="GO:0006879">
    <property type="term" value="P:intracellular iron ion homeostasis"/>
    <property type="evidence" value="ECO:0007669"/>
    <property type="project" value="InterPro"/>
</dbReference>
<dbReference type="Gramene" id="PSAT_LOCUS19802_t1">
    <property type="protein sequence ID" value="CAL5200504.1"/>
    <property type="gene ID" value="PSAT_LOCUS19802"/>
</dbReference>
<dbReference type="EMBL" id="JAMSHJ010000005">
    <property type="protein sequence ID" value="KAI5412747.1"/>
    <property type="molecule type" value="Genomic_DNA"/>
</dbReference>
<dbReference type="Gramene" id="Psat05G0739500-T1">
    <property type="protein sequence ID" value="KAI5412747.1"/>
    <property type="gene ID" value="KIW84_057395"/>
</dbReference>
<keyword evidence="5" id="KW-0175">Coiled coil</keyword>
<dbReference type="PROSITE" id="PS50888">
    <property type="entry name" value="BHLH"/>
    <property type="match status" value="1"/>
</dbReference>
<evidence type="ECO:0000256" key="5">
    <source>
        <dbReference type="SAM" id="Coils"/>
    </source>
</evidence>
<dbReference type="GO" id="GO:0046983">
    <property type="term" value="F:protein dimerization activity"/>
    <property type="evidence" value="ECO:0007669"/>
    <property type="project" value="InterPro"/>
</dbReference>
<keyword evidence="8" id="KW-1185">Reference proteome</keyword>
<dbReference type="InterPro" id="IPR036638">
    <property type="entry name" value="HLH_DNA-bd_sf"/>
</dbReference>
<dbReference type="Gene3D" id="4.10.280.10">
    <property type="entry name" value="Helix-loop-helix DNA-binding domain"/>
    <property type="match status" value="1"/>
</dbReference>
<evidence type="ECO:0000256" key="4">
    <source>
        <dbReference type="ARBA" id="ARBA00023242"/>
    </source>
</evidence>
<dbReference type="InterPro" id="IPR011598">
    <property type="entry name" value="bHLH_dom"/>
</dbReference>
<feature type="domain" description="BHLH" evidence="6">
    <location>
        <begin position="124"/>
        <end position="175"/>
    </location>
</feature>
<dbReference type="PANTHER" id="PTHR46133:SF28">
    <property type="entry name" value="BHLH TRANSCRIPTION FACTOR"/>
    <property type="match status" value="1"/>
</dbReference>
<protein>
    <recommendedName>
        <fullName evidence="6">BHLH domain-containing protein</fullName>
    </recommendedName>
</protein>
<reference evidence="7 8" key="1">
    <citation type="journal article" date="2022" name="Nat. Genet.">
        <title>Improved pea reference genome and pan-genome highlight genomic features and evolutionary characteristics.</title>
        <authorList>
            <person name="Yang T."/>
            <person name="Liu R."/>
            <person name="Luo Y."/>
            <person name="Hu S."/>
            <person name="Wang D."/>
            <person name="Wang C."/>
            <person name="Pandey M.K."/>
            <person name="Ge S."/>
            <person name="Xu Q."/>
            <person name="Li N."/>
            <person name="Li G."/>
            <person name="Huang Y."/>
            <person name="Saxena R.K."/>
            <person name="Ji Y."/>
            <person name="Li M."/>
            <person name="Yan X."/>
            <person name="He Y."/>
            <person name="Liu Y."/>
            <person name="Wang X."/>
            <person name="Xiang C."/>
            <person name="Varshney R.K."/>
            <person name="Ding H."/>
            <person name="Gao S."/>
            <person name="Zong X."/>
        </authorList>
    </citation>
    <scope>NUCLEOTIDE SEQUENCE [LARGE SCALE GENOMIC DNA]</scope>
    <source>
        <strain evidence="7 8">cv. Zhongwan 6</strain>
    </source>
</reference>
<keyword evidence="2" id="KW-0805">Transcription regulation</keyword>
<dbReference type="Gramene" id="Psat5g266480.1">
    <property type="protein sequence ID" value="Psat5g266480.1.cds"/>
    <property type="gene ID" value="Psat5g266480"/>
</dbReference>
<dbReference type="OrthoDB" id="515493at2759"/>
<evidence type="ECO:0000256" key="1">
    <source>
        <dbReference type="ARBA" id="ARBA00004123"/>
    </source>
</evidence>
<evidence type="ECO:0000259" key="6">
    <source>
        <dbReference type="PROSITE" id="PS50888"/>
    </source>
</evidence>
<name>A0A9D5AI50_PEA</name>
<comment type="subcellular location">
    <subcellularLocation>
        <location evidence="1">Nucleus</location>
    </subcellularLocation>
</comment>
<dbReference type="SUPFAM" id="SSF47459">
    <property type="entry name" value="HLH, helix-loop-helix DNA-binding domain"/>
    <property type="match status" value="1"/>
</dbReference>
<dbReference type="GO" id="GO:0005634">
    <property type="term" value="C:nucleus"/>
    <property type="evidence" value="ECO:0007669"/>
    <property type="project" value="UniProtKB-SubCell"/>
</dbReference>
<evidence type="ECO:0000313" key="8">
    <source>
        <dbReference type="Proteomes" id="UP001058974"/>
    </source>
</evidence>
<organism evidence="7 8">
    <name type="scientific">Pisum sativum</name>
    <name type="common">Garden pea</name>
    <name type="synonym">Lathyrus oleraceus</name>
    <dbReference type="NCBI Taxonomy" id="3888"/>
    <lineage>
        <taxon>Eukaryota</taxon>
        <taxon>Viridiplantae</taxon>
        <taxon>Streptophyta</taxon>
        <taxon>Embryophyta</taxon>
        <taxon>Tracheophyta</taxon>
        <taxon>Spermatophyta</taxon>
        <taxon>Magnoliopsida</taxon>
        <taxon>eudicotyledons</taxon>
        <taxon>Gunneridae</taxon>
        <taxon>Pentapetalae</taxon>
        <taxon>rosids</taxon>
        <taxon>fabids</taxon>
        <taxon>Fabales</taxon>
        <taxon>Fabaceae</taxon>
        <taxon>Papilionoideae</taxon>
        <taxon>50 kb inversion clade</taxon>
        <taxon>NPAAA clade</taxon>
        <taxon>Hologalegina</taxon>
        <taxon>IRL clade</taxon>
        <taxon>Fabeae</taxon>
        <taxon>Lathyrus</taxon>
    </lineage>
</organism>
<sequence length="279" mass="31383">MDMDSTGDGSSCWLYDYGYDISLAAADFMTSSNYHSSAAADFMASSNHHSSAAAAFNWMPQSQSQTHIINPPSSNISLEMEYSLDSTVFENGPWKPSKRLEMEYSLDSTLLENGRSKRLRTESYASGSKAGREKVRRDKLNDKFLELSSVLEPDTLPKTDKVTLLNDAVRMVTQLRNETQRLKGRNDELREKVKELKAEKNELRDEKNKLKLDKEKLEQQVKLTGVQSSFLSNAMAAKAQTVGHKLMPFIGYPGISMWQFMSPATIDTSQDHLLRPPVA</sequence>
<evidence type="ECO:0000256" key="3">
    <source>
        <dbReference type="ARBA" id="ARBA00023163"/>
    </source>
</evidence>
<dbReference type="CDD" id="cd11446">
    <property type="entry name" value="bHLH_AtILR3_like"/>
    <property type="match status" value="1"/>
</dbReference>
<gene>
    <name evidence="7" type="ORF">KIW84_057395</name>
</gene>
<dbReference type="Proteomes" id="UP001058974">
    <property type="component" value="Chromosome 5"/>
</dbReference>
<keyword evidence="4" id="KW-0539">Nucleus</keyword>
<dbReference type="InterPro" id="IPR044818">
    <property type="entry name" value="ILR3-like"/>
</dbReference>
<dbReference type="AlphaFoldDB" id="A0A9D5AI50"/>
<proteinExistence type="predicted"/>